<reference evidence="1 2" key="1">
    <citation type="submission" date="2017-09" db="EMBL/GenBank/DDBJ databases">
        <title>Depth-based differentiation of microbial function through sediment-hosted aquifers and enrichment of novel symbionts in the deep terrestrial subsurface.</title>
        <authorList>
            <person name="Probst A.J."/>
            <person name="Ladd B."/>
            <person name="Jarett J.K."/>
            <person name="Geller-Mcgrath D.E."/>
            <person name="Sieber C.M."/>
            <person name="Emerson J.B."/>
            <person name="Anantharaman K."/>
            <person name="Thomas B.C."/>
            <person name="Malmstrom R."/>
            <person name="Stieglmeier M."/>
            <person name="Klingl A."/>
            <person name="Woyke T."/>
            <person name="Ryan C.M."/>
            <person name="Banfield J.F."/>
        </authorList>
    </citation>
    <scope>NUCLEOTIDE SEQUENCE [LARGE SCALE GENOMIC DNA]</scope>
    <source>
        <strain evidence="1">CG22_combo_CG10-13_8_21_14_all_47_15</strain>
    </source>
</reference>
<dbReference type="Proteomes" id="UP000230638">
    <property type="component" value="Unassembled WGS sequence"/>
</dbReference>
<gene>
    <name evidence="1" type="ORF">COW88_03285</name>
</gene>
<comment type="caution">
    <text evidence="1">The sequence shown here is derived from an EMBL/GenBank/DDBJ whole genome shotgun (WGS) entry which is preliminary data.</text>
</comment>
<evidence type="ECO:0000313" key="1">
    <source>
        <dbReference type="EMBL" id="PIP72999.1"/>
    </source>
</evidence>
<accession>A0A2H0CTI0</accession>
<evidence type="ECO:0000313" key="2">
    <source>
        <dbReference type="Proteomes" id="UP000230638"/>
    </source>
</evidence>
<organism evidence="1 2">
    <name type="scientific">Candidatus Lloydbacteria bacterium CG22_combo_CG10-13_8_21_14_all_47_15</name>
    <dbReference type="NCBI Taxonomy" id="1974635"/>
    <lineage>
        <taxon>Bacteria</taxon>
        <taxon>Candidatus Lloydiibacteriota</taxon>
    </lineage>
</organism>
<sequence length="110" mass="13181">MTPKEVMHVGRCLYCDRQARIMTAVSWHVYYICRRCFEVLGDRTSVHERDHEFVLSSIYDLLRAEREKLEGYLHVGLLNIGDFEKEINHLYREMQTLYEGEYQRIFSDGT</sequence>
<dbReference type="AlphaFoldDB" id="A0A2H0CTI0"/>
<protein>
    <submittedName>
        <fullName evidence="1">Uncharacterized protein</fullName>
    </submittedName>
</protein>
<dbReference type="EMBL" id="PCTL01000033">
    <property type="protein sequence ID" value="PIP72999.1"/>
    <property type="molecule type" value="Genomic_DNA"/>
</dbReference>
<proteinExistence type="predicted"/>
<name>A0A2H0CTI0_9BACT</name>